<proteinExistence type="predicted"/>
<feature type="signal peptide" evidence="1">
    <location>
        <begin position="1"/>
        <end position="18"/>
    </location>
</feature>
<evidence type="ECO:0008006" key="3">
    <source>
        <dbReference type="Google" id="ProtNLM"/>
    </source>
</evidence>
<gene>
    <name evidence="2" type="ORF">HELGO_WM34092</name>
</gene>
<name>A0A6S6S1V3_9BACT</name>
<evidence type="ECO:0000256" key="1">
    <source>
        <dbReference type="SAM" id="SignalP"/>
    </source>
</evidence>
<dbReference type="SUPFAM" id="SSF101082">
    <property type="entry name" value="Typo IV secretion system protein TraC"/>
    <property type="match status" value="1"/>
</dbReference>
<accession>A0A6S6S1V3</accession>
<protein>
    <recommendedName>
        <fullName evidence="3">P-type conjugative transfer protein TrbJ</fullName>
    </recommendedName>
</protein>
<evidence type="ECO:0000313" key="2">
    <source>
        <dbReference type="EMBL" id="CAA6801693.1"/>
    </source>
</evidence>
<dbReference type="NCBIfam" id="TIGR02780">
    <property type="entry name" value="TrbJ_Ti"/>
    <property type="match status" value="1"/>
</dbReference>
<dbReference type="InterPro" id="IPR014147">
    <property type="entry name" value="T4SS_TrbJ"/>
</dbReference>
<dbReference type="EMBL" id="CACVAP010000034">
    <property type="protein sequence ID" value="CAA6801693.1"/>
    <property type="molecule type" value="Genomic_DNA"/>
</dbReference>
<organism evidence="2">
    <name type="scientific">uncultured Sulfurovum sp</name>
    <dbReference type="NCBI Taxonomy" id="269237"/>
    <lineage>
        <taxon>Bacteria</taxon>
        <taxon>Pseudomonadati</taxon>
        <taxon>Campylobacterota</taxon>
        <taxon>Epsilonproteobacteria</taxon>
        <taxon>Campylobacterales</taxon>
        <taxon>Sulfurovaceae</taxon>
        <taxon>Sulfurovum</taxon>
        <taxon>environmental samples</taxon>
    </lineage>
</organism>
<sequence length="259" mass="29119">MKKVSIQILLLISLSQQAQTGGVANVYTGFSSEVTQIAQFAADGVAYALDYAEQVAQYKKLVETYKNQFKSYKLMLQNIDKLSPRQWNEFTQSVIGLKQALEYGEGMSYTMANYDQEFSKLFKGYNYYLTQAQNENTDFIGTYRKLNTSTKDMANAALKSLGLQASDMQSDEATMQYLQNLSTSSSGQKSAIQAASQIALHQTHTLKKLQQTMMTQVNLQGQYMLESSEKKSFQEAISRIKATKGIKPIIGDESRVTKW</sequence>
<reference evidence="2" key="1">
    <citation type="submission" date="2020-01" db="EMBL/GenBank/DDBJ databases">
        <authorList>
            <person name="Meier V. D."/>
            <person name="Meier V D."/>
        </authorList>
    </citation>
    <scope>NUCLEOTIDE SEQUENCE</scope>
    <source>
        <strain evidence="2">HLG_WM_MAG_06</strain>
    </source>
</reference>
<keyword evidence="1" id="KW-0732">Signal</keyword>
<dbReference type="AlphaFoldDB" id="A0A6S6S1V3"/>
<feature type="chain" id="PRO_5027918517" description="P-type conjugative transfer protein TrbJ" evidence="1">
    <location>
        <begin position="19"/>
        <end position="259"/>
    </location>
</feature>